<sequence length="467" mass="52933">MKTLFTKLVILLSILFILTGCENENDINENQQIYNRDFIINDLSSKDLSSNSIVQKGYRKLNFKKSKFENHNKSSVNNIYNFIIDSSRIREILKDKYISYTLLIKRPFKTPEYFENLVIEQREDEGINAYIIKYKLNSKIKVFEDHHTFSFDASSHVIPLDLDNLNLDSKSNGGCMLVAQTWCSWGGEPHVAGHNCFMADDGRTYIAYVVDANCNETGRNPRTIGGGNIADNTPNPITTSPLDSDGNPVEFPNSTPVNEINEILGNSLSEDQLFWLYDHSKQADQIKLFLDNNNSTAAYYFAMETIVAMMSGAEVDFENEYNLDLIQFESIQEFLENIDSESLASSTLIDLQDNIVNSIAEFTINRSPLTPCKLDVIISSNYNSQEDCYDFDNVNTSLSGFTTPYNFEQSSEVNSVIDGDYIFISLSGTLTTGLNIQGYGLFYSETIIIEIRINRFNGEFDTAKIIR</sequence>
<feature type="signal peptide" evidence="1">
    <location>
        <begin position="1"/>
        <end position="22"/>
    </location>
</feature>
<dbReference type="Proteomes" id="UP001500185">
    <property type="component" value="Unassembled WGS sequence"/>
</dbReference>
<dbReference type="RefSeq" id="WP_224453567.1">
    <property type="nucleotide sequence ID" value="NZ_BAAAGG010000005.1"/>
</dbReference>
<keyword evidence="1" id="KW-0732">Signal</keyword>
<feature type="chain" id="PRO_5046849245" evidence="1">
    <location>
        <begin position="23"/>
        <end position="467"/>
    </location>
</feature>
<evidence type="ECO:0000313" key="3">
    <source>
        <dbReference type="Proteomes" id="UP001500185"/>
    </source>
</evidence>
<protein>
    <submittedName>
        <fullName evidence="2">Uncharacterized protein</fullName>
    </submittedName>
</protein>
<comment type="caution">
    <text evidence="2">The sequence shown here is derived from an EMBL/GenBank/DDBJ whole genome shotgun (WGS) entry which is preliminary data.</text>
</comment>
<gene>
    <name evidence="2" type="ORF">GCM10009433_10360</name>
</gene>
<keyword evidence="3" id="KW-1185">Reference proteome</keyword>
<evidence type="ECO:0000256" key="1">
    <source>
        <dbReference type="SAM" id="SignalP"/>
    </source>
</evidence>
<evidence type="ECO:0000313" key="2">
    <source>
        <dbReference type="EMBL" id="GAA0755652.1"/>
    </source>
</evidence>
<dbReference type="EMBL" id="BAAAGG010000005">
    <property type="protein sequence ID" value="GAA0755652.1"/>
    <property type="molecule type" value="Genomic_DNA"/>
</dbReference>
<name>A0ABN1K5T3_9FLAO</name>
<reference evidence="2 3" key="1">
    <citation type="journal article" date="2019" name="Int. J. Syst. Evol. Microbiol.">
        <title>The Global Catalogue of Microorganisms (GCM) 10K type strain sequencing project: providing services to taxonomists for standard genome sequencing and annotation.</title>
        <authorList>
            <consortium name="The Broad Institute Genomics Platform"/>
            <consortium name="The Broad Institute Genome Sequencing Center for Infectious Disease"/>
            <person name="Wu L."/>
            <person name="Ma J."/>
        </authorList>
    </citation>
    <scope>NUCLEOTIDE SEQUENCE [LARGE SCALE GENOMIC DNA]</scope>
    <source>
        <strain evidence="2 3">JCM 16231</strain>
    </source>
</reference>
<organism evidence="2 3">
    <name type="scientific">Psychroflexus lacisalsi</name>
    <dbReference type="NCBI Taxonomy" id="503928"/>
    <lineage>
        <taxon>Bacteria</taxon>
        <taxon>Pseudomonadati</taxon>
        <taxon>Bacteroidota</taxon>
        <taxon>Flavobacteriia</taxon>
        <taxon>Flavobacteriales</taxon>
        <taxon>Flavobacteriaceae</taxon>
        <taxon>Psychroflexus</taxon>
    </lineage>
</organism>
<proteinExistence type="predicted"/>
<dbReference type="PROSITE" id="PS51257">
    <property type="entry name" value="PROKAR_LIPOPROTEIN"/>
    <property type="match status" value="1"/>
</dbReference>
<accession>A0ABN1K5T3</accession>